<dbReference type="Gene3D" id="1.10.510.10">
    <property type="entry name" value="Transferase(Phosphotransferase) domain 1"/>
    <property type="match status" value="1"/>
</dbReference>
<protein>
    <recommendedName>
        <fullName evidence="7">Protein kinase domain-containing protein</fullName>
    </recommendedName>
</protein>
<dbReference type="PANTHER" id="PTHR24347">
    <property type="entry name" value="SERINE/THREONINE-PROTEIN KINASE"/>
    <property type="match status" value="1"/>
</dbReference>
<dbReference type="GO" id="GO:0004674">
    <property type="term" value="F:protein serine/threonine kinase activity"/>
    <property type="evidence" value="ECO:0007669"/>
    <property type="project" value="UniProtKB-KW"/>
</dbReference>
<proteinExistence type="predicted"/>
<evidence type="ECO:0000256" key="2">
    <source>
        <dbReference type="ARBA" id="ARBA00022679"/>
    </source>
</evidence>
<dbReference type="EMBL" id="ASPP01032632">
    <property type="protein sequence ID" value="ETO03692.1"/>
    <property type="molecule type" value="Genomic_DNA"/>
</dbReference>
<dbReference type="SMART" id="SM00220">
    <property type="entry name" value="S_TKc"/>
    <property type="match status" value="1"/>
</dbReference>
<dbReference type="PROSITE" id="PS50011">
    <property type="entry name" value="PROTEIN_KINASE_DOM"/>
    <property type="match status" value="1"/>
</dbReference>
<comment type="caution">
    <text evidence="8">The sequence shown here is derived from an EMBL/GenBank/DDBJ whole genome shotgun (WGS) entry which is preliminary data.</text>
</comment>
<keyword evidence="3 6" id="KW-0547">Nucleotide-binding</keyword>
<dbReference type="InterPro" id="IPR017441">
    <property type="entry name" value="Protein_kinase_ATP_BS"/>
</dbReference>
<dbReference type="Pfam" id="PF00069">
    <property type="entry name" value="Pkinase"/>
    <property type="match status" value="1"/>
</dbReference>
<sequence length="115" mass="13094">MVKWQEAESGLSKKYELRTTIGTGSFGVVKLGIDRNTGQHVAMKQIDKKKCEWKLDKKKLGVLKNEFEVLQQIDHKNIIKLFDVFETDDTLFIALEMASGGTLQQRIIQNGHLFG</sequence>
<accession>X6LRB3</accession>
<reference evidence="8 9" key="1">
    <citation type="journal article" date="2013" name="Curr. Biol.">
        <title>The Genome of the Foraminiferan Reticulomyxa filosa.</title>
        <authorList>
            <person name="Glockner G."/>
            <person name="Hulsmann N."/>
            <person name="Schleicher M."/>
            <person name="Noegel A.A."/>
            <person name="Eichinger L."/>
            <person name="Gallinger C."/>
            <person name="Pawlowski J."/>
            <person name="Sierra R."/>
            <person name="Euteneuer U."/>
            <person name="Pillet L."/>
            <person name="Moustafa A."/>
            <person name="Platzer M."/>
            <person name="Groth M."/>
            <person name="Szafranski K."/>
            <person name="Schliwa M."/>
        </authorList>
    </citation>
    <scope>NUCLEOTIDE SEQUENCE [LARGE SCALE GENOMIC DNA]</scope>
</reference>
<dbReference type="Proteomes" id="UP000023152">
    <property type="component" value="Unassembled WGS sequence"/>
</dbReference>
<dbReference type="AlphaFoldDB" id="X6LRB3"/>
<dbReference type="InterPro" id="IPR011009">
    <property type="entry name" value="Kinase-like_dom_sf"/>
</dbReference>
<keyword evidence="9" id="KW-1185">Reference proteome</keyword>
<gene>
    <name evidence="8" type="ORF">RFI_33710</name>
</gene>
<keyword evidence="2" id="KW-0808">Transferase</keyword>
<dbReference type="GO" id="GO:0005524">
    <property type="term" value="F:ATP binding"/>
    <property type="evidence" value="ECO:0007669"/>
    <property type="project" value="UniProtKB-UniRule"/>
</dbReference>
<evidence type="ECO:0000259" key="7">
    <source>
        <dbReference type="PROSITE" id="PS50011"/>
    </source>
</evidence>
<dbReference type="SUPFAM" id="SSF56112">
    <property type="entry name" value="Protein kinase-like (PK-like)"/>
    <property type="match status" value="1"/>
</dbReference>
<name>X6LRB3_RETFI</name>
<keyword evidence="4" id="KW-0418">Kinase</keyword>
<evidence type="ECO:0000256" key="4">
    <source>
        <dbReference type="ARBA" id="ARBA00022777"/>
    </source>
</evidence>
<evidence type="ECO:0000256" key="3">
    <source>
        <dbReference type="ARBA" id="ARBA00022741"/>
    </source>
</evidence>
<feature type="domain" description="Protein kinase" evidence="7">
    <location>
        <begin position="15"/>
        <end position="115"/>
    </location>
</feature>
<evidence type="ECO:0000256" key="5">
    <source>
        <dbReference type="ARBA" id="ARBA00022840"/>
    </source>
</evidence>
<organism evidence="8 9">
    <name type="scientific">Reticulomyxa filosa</name>
    <dbReference type="NCBI Taxonomy" id="46433"/>
    <lineage>
        <taxon>Eukaryota</taxon>
        <taxon>Sar</taxon>
        <taxon>Rhizaria</taxon>
        <taxon>Retaria</taxon>
        <taxon>Foraminifera</taxon>
        <taxon>Monothalamids</taxon>
        <taxon>Reticulomyxidae</taxon>
        <taxon>Reticulomyxa</taxon>
    </lineage>
</organism>
<keyword evidence="5 6" id="KW-0067">ATP-binding</keyword>
<dbReference type="InterPro" id="IPR000719">
    <property type="entry name" value="Prot_kinase_dom"/>
</dbReference>
<feature type="binding site" evidence="6">
    <location>
        <position position="44"/>
    </location>
    <ligand>
        <name>ATP</name>
        <dbReference type="ChEBI" id="CHEBI:30616"/>
    </ligand>
</feature>
<keyword evidence="1" id="KW-0723">Serine/threonine-protein kinase</keyword>
<evidence type="ECO:0000256" key="1">
    <source>
        <dbReference type="ARBA" id="ARBA00022527"/>
    </source>
</evidence>
<dbReference type="OrthoDB" id="539158at2759"/>
<evidence type="ECO:0000256" key="6">
    <source>
        <dbReference type="PROSITE-ProRule" id="PRU10141"/>
    </source>
</evidence>
<evidence type="ECO:0000313" key="9">
    <source>
        <dbReference type="Proteomes" id="UP000023152"/>
    </source>
</evidence>
<dbReference type="PROSITE" id="PS00107">
    <property type="entry name" value="PROTEIN_KINASE_ATP"/>
    <property type="match status" value="1"/>
</dbReference>
<evidence type="ECO:0000313" key="8">
    <source>
        <dbReference type="EMBL" id="ETO03692.1"/>
    </source>
</evidence>
<dbReference type="FunFam" id="3.30.200.20:FF:000003">
    <property type="entry name" value="Non-specific serine/threonine protein kinase"/>
    <property type="match status" value="1"/>
</dbReference>